<evidence type="ECO:0000256" key="3">
    <source>
        <dbReference type="ARBA" id="ARBA00023049"/>
    </source>
</evidence>
<dbReference type="PANTHER" id="PTHR11851:SF49">
    <property type="entry name" value="MITOCHONDRIAL-PROCESSING PEPTIDASE SUBUNIT ALPHA"/>
    <property type="match status" value="1"/>
</dbReference>
<gene>
    <name evidence="7" type="ORF">VE26_09540</name>
</gene>
<dbReference type="InterPro" id="IPR007863">
    <property type="entry name" value="Peptidase_M16_C"/>
</dbReference>
<feature type="domain" description="Peptidase M16 C-terminal" evidence="6">
    <location>
        <begin position="187"/>
        <end position="370"/>
    </location>
</feature>
<keyword evidence="8" id="KW-1185">Reference proteome</keyword>
<accession>A0A0F5FND3</accession>
<comment type="cofactor">
    <cofactor evidence="1">
        <name>Zn(2+)</name>
        <dbReference type="ChEBI" id="CHEBI:29105"/>
    </cofactor>
</comment>
<dbReference type="InterPro" id="IPR011765">
    <property type="entry name" value="Pept_M16_N"/>
</dbReference>
<dbReference type="Pfam" id="PF05193">
    <property type="entry name" value="Peptidase_M16_C"/>
    <property type="match status" value="1"/>
</dbReference>
<dbReference type="GO" id="GO:0046872">
    <property type="term" value="F:metal ion binding"/>
    <property type="evidence" value="ECO:0007669"/>
    <property type="project" value="InterPro"/>
</dbReference>
<keyword evidence="3" id="KW-0378">Hydrolase</keyword>
<sequence length="444" mass="48703">MCAAFLLTLPVAAQDTTPQADISHFTLDNGLELVVIPDRRAPIVTHMIWYKVGGADDPAGHSGIAHFLEHLMFKGTEQYPAGTLDRTVSELGGNTNAFTNADVTAYFQTIPPSALGDMMAIEADRMRNLELDPEVVAAERDVVLGERRQRIDSNPQGILAEEVNATLFQNHPYRVPVIGWESEIRQLSREDALGFYDRYYAPNNALVVVAGDVDPADVEALANDTYGQVQPGPDLVERQRLVEPPHDTSRSVTLKDARVTLPSFSSNWLVPSYRTAEASGEAEALDVLAAVLSDGTRSRLYQKLQVETDMAAQAGAYYGGNSYDMGTFVLYGTPRPGVELADLETEIFAQVDDIITNGLTDGELERVKRRFIRSTILARDSQASMAQVYGSWLSNGRTIEDVAAWPQRVEAVTAEDVQAVAEKYLRPEIAVSGYLLPLAQEETP</sequence>
<dbReference type="Proteomes" id="UP000033649">
    <property type="component" value="Unassembled WGS sequence"/>
</dbReference>
<dbReference type="PROSITE" id="PS00143">
    <property type="entry name" value="INSULINASE"/>
    <property type="match status" value="1"/>
</dbReference>
<dbReference type="InterPro" id="IPR011249">
    <property type="entry name" value="Metalloenz_LuxS/M16"/>
</dbReference>
<reference evidence="7 8" key="1">
    <citation type="submission" date="2015-03" db="EMBL/GenBank/DDBJ databases">
        <authorList>
            <person name="Hassan Y."/>
            <person name="Lepp D."/>
            <person name="Li X.-Z."/>
            <person name="Zhou T."/>
        </authorList>
    </citation>
    <scope>NUCLEOTIDE SEQUENCE [LARGE SCALE GENOMIC DNA]</scope>
    <source>
        <strain evidence="7 8">IPL18</strain>
    </source>
</reference>
<comment type="similarity">
    <text evidence="2 4">Belongs to the peptidase M16 family.</text>
</comment>
<dbReference type="AlphaFoldDB" id="A0A0F5FND3"/>
<dbReference type="Gene3D" id="3.30.830.10">
    <property type="entry name" value="Metalloenzyme, LuxS/M16 peptidase-like"/>
    <property type="match status" value="2"/>
</dbReference>
<evidence type="ECO:0000259" key="5">
    <source>
        <dbReference type="Pfam" id="PF00675"/>
    </source>
</evidence>
<dbReference type="InterPro" id="IPR050361">
    <property type="entry name" value="MPP/UQCRC_Complex"/>
</dbReference>
<organism evidence="7 8">
    <name type="scientific">Devosia chinhatensis</name>
    <dbReference type="NCBI Taxonomy" id="429727"/>
    <lineage>
        <taxon>Bacteria</taxon>
        <taxon>Pseudomonadati</taxon>
        <taxon>Pseudomonadota</taxon>
        <taxon>Alphaproteobacteria</taxon>
        <taxon>Hyphomicrobiales</taxon>
        <taxon>Devosiaceae</taxon>
        <taxon>Devosia</taxon>
    </lineage>
</organism>
<comment type="caution">
    <text evidence="7">The sequence shown here is derived from an EMBL/GenBank/DDBJ whole genome shotgun (WGS) entry which is preliminary data.</text>
</comment>
<dbReference type="PANTHER" id="PTHR11851">
    <property type="entry name" value="METALLOPROTEASE"/>
    <property type="match status" value="1"/>
</dbReference>
<dbReference type="PATRIC" id="fig|429727.3.peg.1964"/>
<evidence type="ECO:0000256" key="1">
    <source>
        <dbReference type="ARBA" id="ARBA00001947"/>
    </source>
</evidence>
<name>A0A0F5FND3_9HYPH</name>
<evidence type="ECO:0000259" key="6">
    <source>
        <dbReference type="Pfam" id="PF05193"/>
    </source>
</evidence>
<feature type="domain" description="Peptidase M16 N-terminal" evidence="5">
    <location>
        <begin position="36"/>
        <end position="178"/>
    </location>
</feature>
<dbReference type="SUPFAM" id="SSF63411">
    <property type="entry name" value="LuxS/MPP-like metallohydrolase"/>
    <property type="match status" value="2"/>
</dbReference>
<evidence type="ECO:0000313" key="7">
    <source>
        <dbReference type="EMBL" id="KKB10404.1"/>
    </source>
</evidence>
<proteinExistence type="inferred from homology"/>
<keyword evidence="3" id="KW-0482">Metalloprotease</keyword>
<keyword evidence="7" id="KW-0645">Protease</keyword>
<dbReference type="InterPro" id="IPR001431">
    <property type="entry name" value="Pept_M16_Zn_BS"/>
</dbReference>
<dbReference type="STRING" id="429727.VE26_09540"/>
<evidence type="ECO:0000256" key="2">
    <source>
        <dbReference type="ARBA" id="ARBA00007261"/>
    </source>
</evidence>
<dbReference type="GO" id="GO:0006508">
    <property type="term" value="P:proteolysis"/>
    <property type="evidence" value="ECO:0007669"/>
    <property type="project" value="UniProtKB-KW"/>
</dbReference>
<dbReference type="GO" id="GO:0004222">
    <property type="term" value="F:metalloendopeptidase activity"/>
    <property type="evidence" value="ECO:0007669"/>
    <property type="project" value="InterPro"/>
</dbReference>
<protein>
    <submittedName>
        <fullName evidence="7">Zinc protease</fullName>
    </submittedName>
</protein>
<dbReference type="Pfam" id="PF00675">
    <property type="entry name" value="Peptidase_M16"/>
    <property type="match status" value="1"/>
</dbReference>
<evidence type="ECO:0000256" key="4">
    <source>
        <dbReference type="RuleBase" id="RU004447"/>
    </source>
</evidence>
<evidence type="ECO:0000313" key="8">
    <source>
        <dbReference type="Proteomes" id="UP000033649"/>
    </source>
</evidence>
<dbReference type="EMBL" id="JZEY01000054">
    <property type="protein sequence ID" value="KKB10404.1"/>
    <property type="molecule type" value="Genomic_DNA"/>
</dbReference>